<organism evidence="1 2">
    <name type="scientific">Kyrpidia spormannii</name>
    <dbReference type="NCBI Taxonomy" id="2055160"/>
    <lineage>
        <taxon>Bacteria</taxon>
        <taxon>Bacillati</taxon>
        <taxon>Bacillota</taxon>
        <taxon>Bacilli</taxon>
        <taxon>Bacillales</taxon>
        <taxon>Alicyclobacillaceae</taxon>
        <taxon>Kyrpidia</taxon>
    </lineage>
</organism>
<accession>A0A2K8N8P6</accession>
<reference evidence="2" key="1">
    <citation type="submission" date="2017-11" db="EMBL/GenBank/DDBJ databases">
        <title>Complete Genome Sequence of Kyrpidia sp. Strain EA-1, a thermophilic, hydrogen-oxidizing Bacterium, isolated from the Azores.</title>
        <authorList>
            <person name="Reiner J.E."/>
            <person name="Lapp C.J."/>
            <person name="Bunk B."/>
            <person name="Gescher J."/>
        </authorList>
    </citation>
    <scope>NUCLEOTIDE SEQUENCE [LARGE SCALE GENOMIC DNA]</scope>
    <source>
        <strain evidence="2">EA-1</strain>
    </source>
</reference>
<protein>
    <submittedName>
        <fullName evidence="1">Uncharacterized protein</fullName>
    </submittedName>
</protein>
<dbReference type="EMBL" id="CP024955">
    <property type="protein sequence ID" value="ATY85701.1"/>
    <property type="molecule type" value="Genomic_DNA"/>
</dbReference>
<dbReference type="RefSeq" id="WP_100668460.1">
    <property type="nucleotide sequence ID" value="NZ_CP024955.1"/>
</dbReference>
<dbReference type="KEGG" id="kyr:CVV65_12835"/>
<evidence type="ECO:0000313" key="2">
    <source>
        <dbReference type="Proteomes" id="UP000231932"/>
    </source>
</evidence>
<evidence type="ECO:0000313" key="1">
    <source>
        <dbReference type="EMBL" id="ATY85701.1"/>
    </source>
</evidence>
<proteinExistence type="predicted"/>
<name>A0A2K8N8P6_9BACL</name>
<sequence>MKIQPILALLVVVAAVMVAAGGLISLYKTDQATAFQGILDLYGPNLAPTRFRSSEWGMGVLLEAIADPGGF</sequence>
<dbReference type="AlphaFoldDB" id="A0A2K8N8P6"/>
<gene>
    <name evidence="1" type="ORF">CVV65_12835</name>
</gene>
<dbReference type="Proteomes" id="UP000231932">
    <property type="component" value="Chromosome"/>
</dbReference>
<keyword evidence="2" id="KW-1185">Reference proteome</keyword>